<dbReference type="InterPro" id="IPR022025">
    <property type="entry name" value="Amidoligase_2"/>
</dbReference>
<evidence type="ECO:0000313" key="1">
    <source>
        <dbReference type="EMBL" id="MEQ2457489.1"/>
    </source>
</evidence>
<organism evidence="1 2">
    <name type="scientific">Flavonifractor hominis</name>
    <dbReference type="NCBI Taxonomy" id="3133178"/>
    <lineage>
        <taxon>Bacteria</taxon>
        <taxon>Bacillati</taxon>
        <taxon>Bacillota</taxon>
        <taxon>Clostridia</taxon>
        <taxon>Eubacteriales</taxon>
        <taxon>Oscillospiraceae</taxon>
        <taxon>Flavonifractor</taxon>
    </lineage>
</organism>
<comment type="caution">
    <text evidence="1">The sequence shown here is derived from an EMBL/GenBank/DDBJ whole genome shotgun (WGS) entry which is preliminary data.</text>
</comment>
<gene>
    <name evidence="1" type="ORF">WMO45_13255</name>
</gene>
<reference evidence="1 2" key="1">
    <citation type="submission" date="2024-03" db="EMBL/GenBank/DDBJ databases">
        <title>Human intestinal bacterial collection.</title>
        <authorList>
            <person name="Pauvert C."/>
            <person name="Hitch T.C.A."/>
            <person name="Clavel T."/>
        </authorList>
    </citation>
    <scope>NUCLEOTIDE SEQUENCE [LARGE SCALE GENOMIC DNA]</scope>
    <source>
        <strain evidence="1 2">CLA-AP-H34</strain>
    </source>
</reference>
<evidence type="ECO:0000313" key="2">
    <source>
        <dbReference type="Proteomes" id="UP001440599"/>
    </source>
</evidence>
<dbReference type="RefSeq" id="WP_349141362.1">
    <property type="nucleotide sequence ID" value="NZ_JBBMFT010000016.1"/>
</dbReference>
<sequence>MKEERTCGLCGESYPGEDLYPFDGLELCAHCLDERTLLCRHCGERIWEEDNAGSSEVPICQRCYDDHYTNCCRCGTLLHESQAYYAEDDDYDESPYCSGCFHTLSDASPIHDYYYKPKPVFYGTGPRFFGVELEIDGAGELKKHARSLLEVGNQEGEYLYIKHDGSLDDGMELVTHPASLDYQLHHVPWAKLCGKAVSLGYLSHQANTCGLHVHVSRSAFGAESWEQDLAIARVLYFFEKHWEELLKFSRRTPRQLERWAARYGYKEQPMEILDYAKKGYHGGRYTCVNLQNPGTVEFRMFRGTLKVNTIFATLEMLNCICDAAIFLSDDEMKSLAWTTFVSGIQADQYPELVQYLKERRLYVNEPVESEVEA</sequence>
<protein>
    <submittedName>
        <fullName evidence="1">Amidoligase family protein</fullName>
    </submittedName>
</protein>
<dbReference type="EMBL" id="JBBMFT010000016">
    <property type="protein sequence ID" value="MEQ2457489.1"/>
    <property type="molecule type" value="Genomic_DNA"/>
</dbReference>
<keyword evidence="2" id="KW-1185">Reference proteome</keyword>
<name>A0ABV1ESC0_9FIRM</name>
<dbReference type="Proteomes" id="UP001440599">
    <property type="component" value="Unassembled WGS sequence"/>
</dbReference>
<accession>A0ABV1ESC0</accession>
<proteinExistence type="predicted"/>
<dbReference type="Pfam" id="PF12224">
    <property type="entry name" value="Amidoligase_2"/>
    <property type="match status" value="1"/>
</dbReference>